<comment type="caution">
    <text evidence="7">The sequence shown here is derived from an EMBL/GenBank/DDBJ whole genome shotgun (WGS) entry which is preliminary data.</text>
</comment>
<keyword evidence="1" id="KW-0805">Transcription regulation</keyword>
<accession>A0ABV8HSB7</accession>
<feature type="compositionally biased region" description="Low complexity" evidence="5">
    <location>
        <begin position="191"/>
        <end position="209"/>
    </location>
</feature>
<dbReference type="InterPro" id="IPR050109">
    <property type="entry name" value="HTH-type_TetR-like_transc_reg"/>
</dbReference>
<evidence type="ECO:0000259" key="6">
    <source>
        <dbReference type="PROSITE" id="PS50977"/>
    </source>
</evidence>
<dbReference type="Gene3D" id="1.10.357.10">
    <property type="entry name" value="Tetracycline Repressor, domain 2"/>
    <property type="match status" value="1"/>
</dbReference>
<dbReference type="PROSITE" id="PS50977">
    <property type="entry name" value="HTH_TETR_2"/>
    <property type="match status" value="1"/>
</dbReference>
<dbReference type="SUPFAM" id="SSF48498">
    <property type="entry name" value="Tetracyclin repressor-like, C-terminal domain"/>
    <property type="match status" value="1"/>
</dbReference>
<dbReference type="EMBL" id="JBHSBB010000010">
    <property type="protein sequence ID" value="MFC4032776.1"/>
    <property type="molecule type" value="Genomic_DNA"/>
</dbReference>
<feature type="DNA-binding region" description="H-T-H motif" evidence="4">
    <location>
        <begin position="28"/>
        <end position="47"/>
    </location>
</feature>
<sequence length="209" mass="22685">MRADAQRNYDRLLDEARQAFIVHGTDVALEDIARHARLGVGTLYRHFPDRYALMNAVFEQEVEALAARGRELLGEEDSAAALTKWLHAVAAHSTIYRGLAAAIMEASDAKMPACRTKMPTTGGSLLWRAQQAGTIRADVTIGDLLKLTYAIVVTAEKNTEDRGLFRRLMSVMTDGIRTRDAAEDTEDPVDAPAAQAQPAAAPAPAGQQV</sequence>
<dbReference type="InterPro" id="IPR049445">
    <property type="entry name" value="TetR_SbtR-like_C"/>
</dbReference>
<evidence type="ECO:0000256" key="4">
    <source>
        <dbReference type="PROSITE-ProRule" id="PRU00335"/>
    </source>
</evidence>
<evidence type="ECO:0000313" key="7">
    <source>
        <dbReference type="EMBL" id="MFC4032776.1"/>
    </source>
</evidence>
<keyword evidence="8" id="KW-1185">Reference proteome</keyword>
<organism evidence="7 8">
    <name type="scientific">Streptomyces polygonati</name>
    <dbReference type="NCBI Taxonomy" id="1617087"/>
    <lineage>
        <taxon>Bacteria</taxon>
        <taxon>Bacillati</taxon>
        <taxon>Actinomycetota</taxon>
        <taxon>Actinomycetes</taxon>
        <taxon>Kitasatosporales</taxon>
        <taxon>Streptomycetaceae</taxon>
        <taxon>Streptomyces</taxon>
    </lineage>
</organism>
<dbReference type="InterPro" id="IPR001647">
    <property type="entry name" value="HTH_TetR"/>
</dbReference>
<proteinExistence type="predicted"/>
<evidence type="ECO:0000256" key="1">
    <source>
        <dbReference type="ARBA" id="ARBA00023015"/>
    </source>
</evidence>
<dbReference type="Proteomes" id="UP001595765">
    <property type="component" value="Unassembled WGS sequence"/>
</dbReference>
<keyword evidence="3" id="KW-0804">Transcription</keyword>
<evidence type="ECO:0000256" key="3">
    <source>
        <dbReference type="ARBA" id="ARBA00023163"/>
    </source>
</evidence>
<reference evidence="8" key="1">
    <citation type="journal article" date="2019" name="Int. J. Syst. Evol. Microbiol.">
        <title>The Global Catalogue of Microorganisms (GCM) 10K type strain sequencing project: providing services to taxonomists for standard genome sequencing and annotation.</title>
        <authorList>
            <consortium name="The Broad Institute Genomics Platform"/>
            <consortium name="The Broad Institute Genome Sequencing Center for Infectious Disease"/>
            <person name="Wu L."/>
            <person name="Ma J."/>
        </authorList>
    </citation>
    <scope>NUCLEOTIDE SEQUENCE [LARGE SCALE GENOMIC DNA]</scope>
    <source>
        <strain evidence="8">CGMCC 4.7237</strain>
    </source>
</reference>
<evidence type="ECO:0000256" key="5">
    <source>
        <dbReference type="SAM" id="MobiDB-lite"/>
    </source>
</evidence>
<feature type="region of interest" description="Disordered" evidence="5">
    <location>
        <begin position="179"/>
        <end position="209"/>
    </location>
</feature>
<dbReference type="Pfam" id="PF21597">
    <property type="entry name" value="TetR_C_43"/>
    <property type="match status" value="1"/>
</dbReference>
<gene>
    <name evidence="7" type="ORF">ACFO3J_14950</name>
</gene>
<evidence type="ECO:0000256" key="2">
    <source>
        <dbReference type="ARBA" id="ARBA00023125"/>
    </source>
</evidence>
<dbReference type="Pfam" id="PF00440">
    <property type="entry name" value="TetR_N"/>
    <property type="match status" value="1"/>
</dbReference>
<feature type="domain" description="HTH tetR-type" evidence="6">
    <location>
        <begin position="6"/>
        <end position="65"/>
    </location>
</feature>
<dbReference type="InterPro" id="IPR009057">
    <property type="entry name" value="Homeodomain-like_sf"/>
</dbReference>
<dbReference type="PANTHER" id="PTHR30055:SF234">
    <property type="entry name" value="HTH-TYPE TRANSCRIPTIONAL REGULATOR BETI"/>
    <property type="match status" value="1"/>
</dbReference>
<keyword evidence="2 4" id="KW-0238">DNA-binding</keyword>
<dbReference type="RefSeq" id="WP_386429875.1">
    <property type="nucleotide sequence ID" value="NZ_JBHSBB010000010.1"/>
</dbReference>
<protein>
    <submittedName>
        <fullName evidence="7">TetR/AcrR family transcriptional regulator</fullName>
    </submittedName>
</protein>
<dbReference type="SUPFAM" id="SSF46689">
    <property type="entry name" value="Homeodomain-like"/>
    <property type="match status" value="1"/>
</dbReference>
<dbReference type="PANTHER" id="PTHR30055">
    <property type="entry name" value="HTH-TYPE TRANSCRIPTIONAL REGULATOR RUTR"/>
    <property type="match status" value="1"/>
</dbReference>
<dbReference type="InterPro" id="IPR036271">
    <property type="entry name" value="Tet_transcr_reg_TetR-rel_C_sf"/>
</dbReference>
<evidence type="ECO:0000313" key="8">
    <source>
        <dbReference type="Proteomes" id="UP001595765"/>
    </source>
</evidence>
<name>A0ABV8HSB7_9ACTN</name>